<gene>
    <name evidence="5" type="ORF">UFOPK2086_00966</name>
</gene>
<dbReference type="InterPro" id="IPR050147">
    <property type="entry name" value="Ser/Thr_Dehydratase"/>
</dbReference>
<dbReference type="GO" id="GO:0006565">
    <property type="term" value="P:L-serine catabolic process"/>
    <property type="evidence" value="ECO:0007669"/>
    <property type="project" value="TreeGrafter"/>
</dbReference>
<accession>A0A6J6JUM2</accession>
<dbReference type="GO" id="GO:0004794">
    <property type="term" value="F:threonine deaminase activity"/>
    <property type="evidence" value="ECO:0007669"/>
    <property type="project" value="TreeGrafter"/>
</dbReference>
<evidence type="ECO:0000256" key="3">
    <source>
        <dbReference type="ARBA" id="ARBA00023239"/>
    </source>
</evidence>
<evidence type="ECO:0000256" key="2">
    <source>
        <dbReference type="ARBA" id="ARBA00022898"/>
    </source>
</evidence>
<reference evidence="5" key="1">
    <citation type="submission" date="2020-05" db="EMBL/GenBank/DDBJ databases">
        <authorList>
            <person name="Chiriac C."/>
            <person name="Salcher M."/>
            <person name="Ghai R."/>
            <person name="Kavagutti S V."/>
        </authorList>
    </citation>
    <scope>NUCLEOTIDE SEQUENCE</scope>
</reference>
<dbReference type="SUPFAM" id="SSF53686">
    <property type="entry name" value="Tryptophan synthase beta subunit-like PLP-dependent enzymes"/>
    <property type="match status" value="1"/>
</dbReference>
<keyword evidence="3" id="KW-0456">Lyase</keyword>
<keyword evidence="2" id="KW-0663">Pyridoxal phosphate</keyword>
<protein>
    <submittedName>
        <fullName evidence="5">Unannotated protein</fullName>
    </submittedName>
</protein>
<dbReference type="EMBL" id="CAEZVQ010000140">
    <property type="protein sequence ID" value="CAB4640756.1"/>
    <property type="molecule type" value="Genomic_DNA"/>
</dbReference>
<comment type="cofactor">
    <cofactor evidence="1">
        <name>pyridoxal 5'-phosphate</name>
        <dbReference type="ChEBI" id="CHEBI:597326"/>
    </cofactor>
</comment>
<dbReference type="GO" id="GO:0003941">
    <property type="term" value="F:L-serine ammonia-lyase activity"/>
    <property type="evidence" value="ECO:0007669"/>
    <property type="project" value="TreeGrafter"/>
</dbReference>
<feature type="domain" description="Tryptophan synthase beta chain-like PALP" evidence="4">
    <location>
        <begin position="100"/>
        <end position="425"/>
    </location>
</feature>
<evidence type="ECO:0000313" key="5">
    <source>
        <dbReference type="EMBL" id="CAB4640756.1"/>
    </source>
</evidence>
<dbReference type="PANTHER" id="PTHR48078:SF6">
    <property type="entry name" value="L-THREONINE DEHYDRATASE CATABOLIC TDCB"/>
    <property type="match status" value="1"/>
</dbReference>
<proteinExistence type="predicted"/>
<dbReference type="InterPro" id="IPR036052">
    <property type="entry name" value="TrpB-like_PALP_sf"/>
</dbReference>
<dbReference type="GO" id="GO:0009097">
    <property type="term" value="P:isoleucine biosynthetic process"/>
    <property type="evidence" value="ECO:0007669"/>
    <property type="project" value="TreeGrafter"/>
</dbReference>
<dbReference type="AlphaFoldDB" id="A0A6J6JUM2"/>
<evidence type="ECO:0000256" key="1">
    <source>
        <dbReference type="ARBA" id="ARBA00001933"/>
    </source>
</evidence>
<dbReference type="InterPro" id="IPR001926">
    <property type="entry name" value="TrpB-like_PALP"/>
</dbReference>
<dbReference type="Pfam" id="PF00291">
    <property type="entry name" value="PALP"/>
    <property type="match status" value="1"/>
</dbReference>
<dbReference type="PANTHER" id="PTHR48078">
    <property type="entry name" value="THREONINE DEHYDRATASE, MITOCHONDRIAL-RELATED"/>
    <property type="match status" value="1"/>
</dbReference>
<organism evidence="5">
    <name type="scientific">freshwater metagenome</name>
    <dbReference type="NCBI Taxonomy" id="449393"/>
    <lineage>
        <taxon>unclassified sequences</taxon>
        <taxon>metagenomes</taxon>
        <taxon>ecological metagenomes</taxon>
    </lineage>
</organism>
<dbReference type="GO" id="GO:0006567">
    <property type="term" value="P:L-threonine catabolic process"/>
    <property type="evidence" value="ECO:0007669"/>
    <property type="project" value="TreeGrafter"/>
</dbReference>
<name>A0A6J6JUM2_9ZZZZ</name>
<evidence type="ECO:0000259" key="4">
    <source>
        <dbReference type="Pfam" id="PF00291"/>
    </source>
</evidence>
<sequence length="428" mass="45887">MSGTVTGLTCSVCGSHLDIAAPLSWKCPNATDADRHHVLDFDSEIDVFRPTDDGNPFLAYREYLAVDAYGAALGLDTATRISIIQELDDAVRAVDGKGFIRTPMKRADALSDELGFSPDGGIWIKDETHNVAGSHKARHLFTELVYLVMTERAGVAPWKTPSERPMLAIASCGNAAIAASTLAAAVQWPIAVHVPVASAPSVIEKLESLHADIRVCPRLETDPPGDPCVLRFREEVAAGAIPFGVQGTENAWCLDGGRTIGWEMLKEIGHRVDRIFVQVGGGAFASSIAASMRNVGTHPTLHAVQAEGCAPLSRAWEHAKNNGGTRDAGSRWSECMWAWEEEPYSLADGILDDETYDWIGILNGMSDTGGSPVVADEEAVIRAYEMASRFTDISVSPTGSAGLAGVLQMRDSIADDERIVVVFSGVLR</sequence>
<dbReference type="Gene3D" id="3.40.50.1100">
    <property type="match status" value="2"/>
</dbReference>